<evidence type="ECO:0000313" key="2">
    <source>
        <dbReference type="Proteomes" id="UP000321578"/>
    </source>
</evidence>
<evidence type="ECO:0000313" key="1">
    <source>
        <dbReference type="EMBL" id="TXD90417.1"/>
    </source>
</evidence>
<sequence length="290" mass="33653">MPPKPFGKTVTSVILLINPKPLKTLSKKALSIQISLNGLSFCILDTSEKTVHYLKSVTFEKKKAPHELLEKLKAAIETQSLLQQPFDAVYCVYQNELSCLVPEPLFDEENLAEYLKFNAKILKTDYLAYDAIPCIKSMNVFIPLVNINNYIFETFGKFTYKHASTVLIESLIQRQHQTIGTALYLNVNSSSFEMLAIKNKQLQFYNSFNYHSKEDFIYYLLFTVEQLKLDPEAVKLYLFGHIDEQNELFQIAYRYIRHVELFEPEQQFKLDRSITTTNLSAYFSLLNSFN</sequence>
<reference evidence="1 2" key="1">
    <citation type="submission" date="2019-08" db="EMBL/GenBank/DDBJ databases">
        <title>Genomes of Subsaximicrobium wynnwilliamsii strains.</title>
        <authorList>
            <person name="Bowman J.P."/>
        </authorList>
    </citation>
    <scope>NUCLEOTIDE SEQUENCE [LARGE SCALE GENOMIC DNA]</scope>
    <source>
        <strain evidence="1 2">2-80-2</strain>
    </source>
</reference>
<dbReference type="EMBL" id="VORO01000003">
    <property type="protein sequence ID" value="TXD90417.1"/>
    <property type="molecule type" value="Genomic_DNA"/>
</dbReference>
<comment type="caution">
    <text evidence="1">The sequence shown here is derived from an EMBL/GenBank/DDBJ whole genome shotgun (WGS) entry which is preliminary data.</text>
</comment>
<dbReference type="Gene3D" id="3.30.420.260">
    <property type="match status" value="1"/>
</dbReference>
<dbReference type="AlphaFoldDB" id="A0A5C6ZM05"/>
<proteinExistence type="predicted"/>
<dbReference type="CDD" id="cd24013">
    <property type="entry name" value="ASKHA_ATPase_BT3980-like"/>
    <property type="match status" value="1"/>
</dbReference>
<gene>
    <name evidence="1" type="ORF">ESY86_03355</name>
</gene>
<dbReference type="Pfam" id="PF12864">
    <property type="entry name" value="DUF3822"/>
    <property type="match status" value="1"/>
</dbReference>
<dbReference type="InterPro" id="IPR024213">
    <property type="entry name" value="DUF3822"/>
</dbReference>
<keyword evidence="2" id="KW-1185">Reference proteome</keyword>
<dbReference type="Proteomes" id="UP000321578">
    <property type="component" value="Unassembled WGS sequence"/>
</dbReference>
<organism evidence="1 2">
    <name type="scientific">Subsaximicrobium wynnwilliamsii</name>
    <dbReference type="NCBI Taxonomy" id="291179"/>
    <lineage>
        <taxon>Bacteria</taxon>
        <taxon>Pseudomonadati</taxon>
        <taxon>Bacteroidota</taxon>
        <taxon>Flavobacteriia</taxon>
        <taxon>Flavobacteriales</taxon>
        <taxon>Flavobacteriaceae</taxon>
        <taxon>Subsaximicrobium</taxon>
    </lineage>
</organism>
<accession>A0A5C6ZM05</accession>
<dbReference type="OrthoDB" id="658622at2"/>
<name>A0A5C6ZM05_9FLAO</name>
<protein>
    <submittedName>
        <fullName evidence="1">DUF3822 family protein</fullName>
    </submittedName>
</protein>
<dbReference type="Gene3D" id="3.30.420.250">
    <property type="match status" value="1"/>
</dbReference>